<organism evidence="4 5">
    <name type="scientific">Plasticicumulans lactativorans</name>
    <dbReference type="NCBI Taxonomy" id="1133106"/>
    <lineage>
        <taxon>Bacteria</taxon>
        <taxon>Pseudomonadati</taxon>
        <taxon>Pseudomonadota</taxon>
        <taxon>Gammaproteobacteria</taxon>
        <taxon>Candidatus Competibacteraceae</taxon>
        <taxon>Plasticicumulans</taxon>
    </lineage>
</organism>
<evidence type="ECO:0000313" key="4">
    <source>
        <dbReference type="EMBL" id="TCO81783.1"/>
    </source>
</evidence>
<dbReference type="PRINTS" id="PR00922">
    <property type="entry name" value="DADACBPTASE3"/>
</dbReference>
<comment type="similarity">
    <text evidence="1">Belongs to the peptidase S13 family.</text>
</comment>
<dbReference type="InterPro" id="IPR012338">
    <property type="entry name" value="Beta-lactam/transpept-like"/>
</dbReference>
<dbReference type="PANTHER" id="PTHR30023">
    <property type="entry name" value="D-ALANYL-D-ALANINE CARBOXYPEPTIDASE"/>
    <property type="match status" value="1"/>
</dbReference>
<dbReference type="EMBL" id="SLWY01000007">
    <property type="protein sequence ID" value="TCO81783.1"/>
    <property type="molecule type" value="Genomic_DNA"/>
</dbReference>
<evidence type="ECO:0000256" key="2">
    <source>
        <dbReference type="ARBA" id="ARBA00022801"/>
    </source>
</evidence>
<gene>
    <name evidence="4" type="ORF">EV699_107177</name>
</gene>
<evidence type="ECO:0000313" key="5">
    <source>
        <dbReference type="Proteomes" id="UP000295765"/>
    </source>
</evidence>
<dbReference type="PANTHER" id="PTHR30023:SF0">
    <property type="entry name" value="PENICILLIN-SENSITIVE CARBOXYPEPTIDASE A"/>
    <property type="match status" value="1"/>
</dbReference>
<dbReference type="GO" id="GO:0006508">
    <property type="term" value="P:proteolysis"/>
    <property type="evidence" value="ECO:0007669"/>
    <property type="project" value="InterPro"/>
</dbReference>
<proteinExistence type="inferred from homology"/>
<keyword evidence="3" id="KW-0732">Signal</keyword>
<keyword evidence="4" id="KW-0121">Carboxypeptidase</keyword>
<evidence type="ECO:0000256" key="1">
    <source>
        <dbReference type="ARBA" id="ARBA00006096"/>
    </source>
</evidence>
<feature type="signal peptide" evidence="3">
    <location>
        <begin position="1"/>
        <end position="19"/>
    </location>
</feature>
<comment type="caution">
    <text evidence="4">The sequence shown here is derived from an EMBL/GenBank/DDBJ whole genome shotgun (WGS) entry which is preliminary data.</text>
</comment>
<dbReference type="AlphaFoldDB" id="A0A4R2L550"/>
<keyword evidence="5" id="KW-1185">Reference proteome</keyword>
<dbReference type="Gene3D" id="3.40.710.10">
    <property type="entry name" value="DD-peptidase/beta-lactamase superfamily"/>
    <property type="match status" value="2"/>
</dbReference>
<dbReference type="RefSeq" id="WP_165904073.1">
    <property type="nucleotide sequence ID" value="NZ_SLWY01000007.1"/>
</dbReference>
<dbReference type="GO" id="GO:0004185">
    <property type="term" value="F:serine-type carboxypeptidase activity"/>
    <property type="evidence" value="ECO:0007669"/>
    <property type="project" value="InterPro"/>
</dbReference>
<dbReference type="GO" id="GO:0000270">
    <property type="term" value="P:peptidoglycan metabolic process"/>
    <property type="evidence" value="ECO:0007669"/>
    <property type="project" value="TreeGrafter"/>
</dbReference>
<dbReference type="InterPro" id="IPR000667">
    <property type="entry name" value="Peptidase_S13"/>
</dbReference>
<dbReference type="Pfam" id="PF02113">
    <property type="entry name" value="Peptidase_S13"/>
    <property type="match status" value="1"/>
</dbReference>
<name>A0A4R2L550_9GAMM</name>
<dbReference type="Proteomes" id="UP000295765">
    <property type="component" value="Unassembled WGS sequence"/>
</dbReference>
<dbReference type="SUPFAM" id="SSF56601">
    <property type="entry name" value="beta-lactamase/transpeptidase-like"/>
    <property type="match status" value="1"/>
</dbReference>
<reference evidence="4 5" key="1">
    <citation type="submission" date="2019-03" db="EMBL/GenBank/DDBJ databases">
        <title>Genomic Encyclopedia of Type Strains, Phase IV (KMG-IV): sequencing the most valuable type-strain genomes for metagenomic binning, comparative biology and taxonomic classification.</title>
        <authorList>
            <person name="Goeker M."/>
        </authorList>
    </citation>
    <scope>NUCLEOTIDE SEQUENCE [LARGE SCALE GENOMIC DNA]</scope>
    <source>
        <strain evidence="4 5">DSM 25287</strain>
    </source>
</reference>
<evidence type="ECO:0000256" key="3">
    <source>
        <dbReference type="SAM" id="SignalP"/>
    </source>
</evidence>
<dbReference type="Gene3D" id="3.50.80.20">
    <property type="entry name" value="D-Ala-D-Ala carboxypeptidase C, peptidase S13"/>
    <property type="match status" value="1"/>
</dbReference>
<accession>A0A4R2L550</accession>
<sequence length="467" mass="48821">MRALALLLATWLLVPAAPAADAPLPPALLAALAQDEPAAQGLGVYVRELGAAEPLVAIGTDTPLHPASVIKLLTTFAALDRLGPGHTWSTDVYLGGPLHDGRLDGDLIIAGHGDPWLVEERLWLLVRALQSRGLRDIGGDLVIDNRYFAVAAEDPGAFDGRPERAYNVAPAATLFNFQATAVTLLPSAGGVAVDLRPPLAGVAVDNRLHVLPGPCRETPRPPAVQLDAGHVTVSGDYAASCGEASLNRVLLPAAEHTRAVFQALWEGAGGHFAGGVRSGRAPAGAEPFYRHPSPTLAEVVRPLNKFSNNVMARMLLLTLGAELGGAPGTLAKGRAAVLASLQANGVPTAGLVLDNGSGLARETRVSALTVGRLLEAAWQHPAMPEFVASLALLGVDGTARGRLRDDALSGRAHLKTGTVDGVRALAGYVQARSGRRFVLVCLQNRPRLDALAARNAQDALLRWVYAH</sequence>
<keyword evidence="2" id="KW-0378">Hydrolase</keyword>
<dbReference type="NCBIfam" id="TIGR00666">
    <property type="entry name" value="PBP4"/>
    <property type="match status" value="1"/>
</dbReference>
<keyword evidence="4" id="KW-0645">Protease</keyword>
<feature type="chain" id="PRO_5020325715" evidence="3">
    <location>
        <begin position="20"/>
        <end position="467"/>
    </location>
</feature>
<protein>
    <submittedName>
        <fullName evidence="4">D-alanyl-D-alanine carboxypeptidase/D-alanyl-D-alanine-endopeptidase (Penicillin-binding protein 4)</fullName>
    </submittedName>
</protein>